<dbReference type="GO" id="GO:0008658">
    <property type="term" value="F:penicillin binding"/>
    <property type="evidence" value="ECO:0007669"/>
    <property type="project" value="InterPro"/>
</dbReference>
<evidence type="ECO:0000259" key="19">
    <source>
        <dbReference type="Pfam" id="PF00912"/>
    </source>
</evidence>
<dbReference type="GO" id="GO:0008360">
    <property type="term" value="P:regulation of cell shape"/>
    <property type="evidence" value="ECO:0007669"/>
    <property type="project" value="UniProtKB-KW"/>
</dbReference>
<dbReference type="AlphaFoldDB" id="A0A1E5LIV5"/>
<keyword evidence="6" id="KW-0645">Protease</keyword>
<keyword evidence="10" id="KW-0133">Cell shape</keyword>
<keyword evidence="5" id="KW-0121">Carboxypeptidase</keyword>
<dbReference type="InterPro" id="IPR012338">
    <property type="entry name" value="Beta-lactam/transpept-like"/>
</dbReference>
<feature type="domain" description="Glycosyl transferase family 51" evidence="19">
    <location>
        <begin position="61"/>
        <end position="236"/>
    </location>
</feature>
<dbReference type="FunFam" id="1.10.3810.10:FF:000001">
    <property type="entry name" value="Penicillin-binding protein 1A"/>
    <property type="match status" value="1"/>
</dbReference>
<dbReference type="GO" id="GO:0009252">
    <property type="term" value="P:peptidoglycan biosynthetic process"/>
    <property type="evidence" value="ECO:0007669"/>
    <property type="project" value="UniProtKB-KW"/>
</dbReference>
<evidence type="ECO:0000256" key="13">
    <source>
        <dbReference type="ARBA" id="ARBA00023268"/>
    </source>
</evidence>
<evidence type="ECO:0000256" key="17">
    <source>
        <dbReference type="SAM" id="Phobius"/>
    </source>
</evidence>
<evidence type="ECO:0000256" key="4">
    <source>
        <dbReference type="ARBA" id="ARBA00022475"/>
    </source>
</evidence>
<dbReference type="GO" id="GO:0030288">
    <property type="term" value="C:outer membrane-bounded periplasmic space"/>
    <property type="evidence" value="ECO:0007669"/>
    <property type="project" value="TreeGrafter"/>
</dbReference>
<keyword evidence="12 17" id="KW-0472">Membrane</keyword>
<dbReference type="GO" id="GO:0008955">
    <property type="term" value="F:peptidoglycan glycosyltransferase activity"/>
    <property type="evidence" value="ECO:0007669"/>
    <property type="project" value="UniProtKB-EC"/>
</dbReference>
<comment type="catalytic activity">
    <reaction evidence="15">
        <text>Preferential cleavage: (Ac)2-L-Lys-D-Ala-|-D-Ala. Also transpeptidation of peptidyl-alanyl moieties that are N-acyl substituents of D-alanine.</text>
        <dbReference type="EC" id="3.4.16.4"/>
    </reaction>
</comment>
<keyword evidence="17" id="KW-1133">Transmembrane helix</keyword>
<sequence length="622" mass="71738">MMRLVTGIAVNLLLLFIFYFVFLFFYVEWKNSEPITTYLDKQLVLNDINLKQNSVIVDMDGHVFSEIYNGEDRSFIRFNELPEQIKLAFIAAEDKQFYTHKGFDVSAILRAAITNGQMDSIEQGGSTITQQLVRNLYLSQEQTYKRKITELLYAYQIEKNITKNEILELYINAIYFGNNRYGIVSASRAYFNKPVNKLTLAESAFLAAIPNNPTYYNPLNYFEHTKERQQWILRKMLEEEMITEVEYTIALQQQIQLNYGNKIDLYHDYSTYVLHELKELVAQSDGYTLIDGKIEKTEEQIFQSQIETRVKELLESGVRIETNLNPIIQDQLKRSINKYLEDTPLEGAIVTIDNHTQQIVGLIGGKDYKNFEFHRAFQAFRQPGSSIKPLLVYAPYLNETNASINSVIDARKFCLNEYCPKNYGKATYGITSLKSAFSNSYNTTAVRLLYKIGVEKGFSYIEKFNFDKLVSSDHRLPAAVGGFTNGMSPLEMTDAYTTFTHNGAYQPARAIKRVLNADGKVLFEWNDQAVQVWSEETNEKMREMLTSVVKNGTAKATYFPTSYIGGKTGTTNDYKDFWYIGLTNKYTTGVWVGKDTPTNLEKYYHQLPHQKIWKEAMQVITK</sequence>
<name>A0A1E5LIV5_9BACI</name>
<organism evidence="20 21">
    <name type="scientific">Bacillus solimangrovi</name>
    <dbReference type="NCBI Taxonomy" id="1305675"/>
    <lineage>
        <taxon>Bacteria</taxon>
        <taxon>Bacillati</taxon>
        <taxon>Bacillota</taxon>
        <taxon>Bacilli</taxon>
        <taxon>Bacillales</taxon>
        <taxon>Bacillaceae</taxon>
        <taxon>Bacillus</taxon>
    </lineage>
</organism>
<dbReference type="InterPro" id="IPR001264">
    <property type="entry name" value="Glyco_trans_51"/>
</dbReference>
<evidence type="ECO:0000256" key="15">
    <source>
        <dbReference type="ARBA" id="ARBA00034000"/>
    </source>
</evidence>
<keyword evidence="21" id="KW-1185">Reference proteome</keyword>
<dbReference type="SUPFAM" id="SSF53955">
    <property type="entry name" value="Lysozyme-like"/>
    <property type="match status" value="1"/>
</dbReference>
<dbReference type="Pfam" id="PF00905">
    <property type="entry name" value="Transpeptidase"/>
    <property type="match status" value="1"/>
</dbReference>
<keyword evidence="8" id="KW-0808">Transferase</keyword>
<evidence type="ECO:0000256" key="12">
    <source>
        <dbReference type="ARBA" id="ARBA00023136"/>
    </source>
</evidence>
<keyword evidence="11" id="KW-0573">Peptidoglycan synthesis</keyword>
<dbReference type="Gene3D" id="1.10.3810.10">
    <property type="entry name" value="Biosynthetic peptidoglycan transglycosylase-like"/>
    <property type="match status" value="1"/>
</dbReference>
<dbReference type="Gene3D" id="3.40.710.10">
    <property type="entry name" value="DD-peptidase/beta-lactamase superfamily"/>
    <property type="match status" value="1"/>
</dbReference>
<dbReference type="GO" id="GO:0071555">
    <property type="term" value="P:cell wall organization"/>
    <property type="evidence" value="ECO:0007669"/>
    <property type="project" value="UniProtKB-KW"/>
</dbReference>
<feature type="domain" description="Penicillin-binding protein transpeptidase" evidence="18">
    <location>
        <begin position="347"/>
        <end position="617"/>
    </location>
</feature>
<dbReference type="OrthoDB" id="9766909at2"/>
<dbReference type="STRING" id="1305675.BFG57_10245"/>
<keyword evidence="7" id="KW-0328">Glycosyltransferase</keyword>
<comment type="similarity">
    <text evidence="3">In the N-terminal section; belongs to the glycosyltransferase 51 family.</text>
</comment>
<gene>
    <name evidence="20" type="ORF">BFG57_10245</name>
</gene>
<comment type="similarity">
    <text evidence="2">In the C-terminal section; belongs to the transpeptidase family.</text>
</comment>
<dbReference type="PANTHER" id="PTHR32282:SF11">
    <property type="entry name" value="PENICILLIN-BINDING PROTEIN 1B"/>
    <property type="match status" value="1"/>
</dbReference>
<dbReference type="InterPro" id="IPR036950">
    <property type="entry name" value="PBP_transglycosylase"/>
</dbReference>
<evidence type="ECO:0000256" key="3">
    <source>
        <dbReference type="ARBA" id="ARBA00007739"/>
    </source>
</evidence>
<protein>
    <submittedName>
        <fullName evidence="20">Penicillin-binding protein</fullName>
    </submittedName>
</protein>
<evidence type="ECO:0000256" key="6">
    <source>
        <dbReference type="ARBA" id="ARBA00022670"/>
    </source>
</evidence>
<dbReference type="EMBL" id="MJEH01000006">
    <property type="protein sequence ID" value="OEH94017.1"/>
    <property type="molecule type" value="Genomic_DNA"/>
</dbReference>
<evidence type="ECO:0000256" key="5">
    <source>
        <dbReference type="ARBA" id="ARBA00022645"/>
    </source>
</evidence>
<dbReference type="GO" id="GO:0009002">
    <property type="term" value="F:serine-type D-Ala-D-Ala carboxypeptidase activity"/>
    <property type="evidence" value="ECO:0007669"/>
    <property type="project" value="UniProtKB-EC"/>
</dbReference>
<keyword evidence="13" id="KW-0511">Multifunctional enzyme</keyword>
<dbReference type="GO" id="GO:0005886">
    <property type="term" value="C:plasma membrane"/>
    <property type="evidence" value="ECO:0007669"/>
    <property type="project" value="UniProtKB-SubCell"/>
</dbReference>
<dbReference type="Proteomes" id="UP000095209">
    <property type="component" value="Unassembled WGS sequence"/>
</dbReference>
<evidence type="ECO:0000256" key="14">
    <source>
        <dbReference type="ARBA" id="ARBA00023316"/>
    </source>
</evidence>
<evidence type="ECO:0000256" key="2">
    <source>
        <dbReference type="ARBA" id="ARBA00007090"/>
    </source>
</evidence>
<keyword evidence="4" id="KW-1003">Cell membrane</keyword>
<reference evidence="20 21" key="1">
    <citation type="submission" date="2016-08" db="EMBL/GenBank/DDBJ databases">
        <title>Genome of Bacillus solimangrovi GH2-4.</title>
        <authorList>
            <person name="Lim S."/>
            <person name="Kim B.-C."/>
        </authorList>
    </citation>
    <scope>NUCLEOTIDE SEQUENCE [LARGE SCALE GENOMIC DNA]</scope>
    <source>
        <strain evidence="20 21">GH2-4</strain>
    </source>
</reference>
<evidence type="ECO:0000256" key="9">
    <source>
        <dbReference type="ARBA" id="ARBA00022801"/>
    </source>
</evidence>
<evidence type="ECO:0000313" key="20">
    <source>
        <dbReference type="EMBL" id="OEH94017.1"/>
    </source>
</evidence>
<evidence type="ECO:0000313" key="21">
    <source>
        <dbReference type="Proteomes" id="UP000095209"/>
    </source>
</evidence>
<accession>A0A1E5LIV5</accession>
<dbReference type="InterPro" id="IPR050396">
    <property type="entry name" value="Glycosyltr_51/Transpeptidase"/>
</dbReference>
<dbReference type="GO" id="GO:0006508">
    <property type="term" value="P:proteolysis"/>
    <property type="evidence" value="ECO:0007669"/>
    <property type="project" value="UniProtKB-KW"/>
</dbReference>
<evidence type="ECO:0000256" key="10">
    <source>
        <dbReference type="ARBA" id="ARBA00022960"/>
    </source>
</evidence>
<keyword evidence="17" id="KW-0812">Transmembrane</keyword>
<dbReference type="Pfam" id="PF00912">
    <property type="entry name" value="Transgly"/>
    <property type="match status" value="1"/>
</dbReference>
<feature type="transmembrane region" description="Helical" evidence="17">
    <location>
        <begin position="7"/>
        <end position="27"/>
    </location>
</feature>
<evidence type="ECO:0000256" key="7">
    <source>
        <dbReference type="ARBA" id="ARBA00022676"/>
    </source>
</evidence>
<keyword evidence="9" id="KW-0378">Hydrolase</keyword>
<evidence type="ECO:0000259" key="18">
    <source>
        <dbReference type="Pfam" id="PF00905"/>
    </source>
</evidence>
<comment type="catalytic activity">
    <reaction evidence="16">
        <text>[GlcNAc-(1-&gt;4)-Mur2Ac(oyl-L-Ala-gamma-D-Glu-L-Lys-D-Ala-D-Ala)](n)-di-trans,octa-cis-undecaprenyl diphosphate + beta-D-GlcNAc-(1-&gt;4)-Mur2Ac(oyl-L-Ala-gamma-D-Glu-L-Lys-D-Ala-D-Ala)-di-trans,octa-cis-undecaprenyl diphosphate = [GlcNAc-(1-&gt;4)-Mur2Ac(oyl-L-Ala-gamma-D-Glu-L-Lys-D-Ala-D-Ala)](n+1)-di-trans,octa-cis-undecaprenyl diphosphate + di-trans,octa-cis-undecaprenyl diphosphate + H(+)</text>
        <dbReference type="Rhea" id="RHEA:23708"/>
        <dbReference type="Rhea" id="RHEA-COMP:9602"/>
        <dbReference type="Rhea" id="RHEA-COMP:9603"/>
        <dbReference type="ChEBI" id="CHEBI:15378"/>
        <dbReference type="ChEBI" id="CHEBI:58405"/>
        <dbReference type="ChEBI" id="CHEBI:60033"/>
        <dbReference type="ChEBI" id="CHEBI:78435"/>
        <dbReference type="EC" id="2.4.99.28"/>
    </reaction>
</comment>
<evidence type="ECO:0000256" key="16">
    <source>
        <dbReference type="ARBA" id="ARBA00049902"/>
    </source>
</evidence>
<comment type="caution">
    <text evidence="20">The sequence shown here is derived from an EMBL/GenBank/DDBJ whole genome shotgun (WGS) entry which is preliminary data.</text>
</comment>
<evidence type="ECO:0000256" key="8">
    <source>
        <dbReference type="ARBA" id="ARBA00022679"/>
    </source>
</evidence>
<dbReference type="InterPro" id="IPR001460">
    <property type="entry name" value="PCN-bd_Tpept"/>
</dbReference>
<dbReference type="SUPFAM" id="SSF56601">
    <property type="entry name" value="beta-lactamase/transpeptidase-like"/>
    <property type="match status" value="1"/>
</dbReference>
<comment type="subcellular location">
    <subcellularLocation>
        <location evidence="1">Cell membrane</location>
    </subcellularLocation>
</comment>
<evidence type="ECO:0000256" key="1">
    <source>
        <dbReference type="ARBA" id="ARBA00004236"/>
    </source>
</evidence>
<dbReference type="InterPro" id="IPR023346">
    <property type="entry name" value="Lysozyme-like_dom_sf"/>
</dbReference>
<dbReference type="PANTHER" id="PTHR32282">
    <property type="entry name" value="BINDING PROTEIN TRANSPEPTIDASE, PUTATIVE-RELATED"/>
    <property type="match status" value="1"/>
</dbReference>
<evidence type="ECO:0000256" key="11">
    <source>
        <dbReference type="ARBA" id="ARBA00022984"/>
    </source>
</evidence>
<keyword evidence="14" id="KW-0961">Cell wall biogenesis/degradation</keyword>
<proteinExistence type="inferred from homology"/>